<dbReference type="eggNOG" id="ENOG502SV73">
    <property type="taxonomic scope" value="Eukaryota"/>
</dbReference>
<evidence type="ECO:0000313" key="3">
    <source>
        <dbReference type="EMBL" id="EON65608.1"/>
    </source>
</evidence>
<dbReference type="AlphaFoldDB" id="R7YUV4"/>
<sequence length="209" mass="23693">MQLQAKIHAYGPKDTEQPPLQNGTPVIQGTQGNYERLDSSFQVRHDSFFSKGRVFAVLFTEGLGETTPVNPYNVDVNITEVRFGGRVYTTIRRFVVVLPQRGSCYACPISTYGNRACEKQGVDQQAHGVIYTSQNPAPLRPRETNIVKGAIKLIPSDPRIWLSPDSRINYALCHPIQYNVKVKDLGMIHPDHVRYAVNYWNMEMQRGQQ</sequence>
<dbReference type="GeneID" id="19902157"/>
<dbReference type="PANTHER" id="PTHR35391">
    <property type="entry name" value="C2H2-TYPE DOMAIN-CONTAINING PROTEIN-RELATED"/>
    <property type="match status" value="1"/>
</dbReference>
<dbReference type="RefSeq" id="XP_007780925.1">
    <property type="nucleotide sequence ID" value="XM_007782735.1"/>
</dbReference>
<feature type="domain" description="DUF6590" evidence="2">
    <location>
        <begin position="47"/>
        <end position="195"/>
    </location>
</feature>
<evidence type="ECO:0000259" key="2">
    <source>
        <dbReference type="Pfam" id="PF20233"/>
    </source>
</evidence>
<dbReference type="HOGENOM" id="CLU_094273_0_0_1"/>
<dbReference type="OMA" id="CFAVPIF"/>
<evidence type="ECO:0000313" key="4">
    <source>
        <dbReference type="Proteomes" id="UP000016924"/>
    </source>
</evidence>
<dbReference type="PANTHER" id="PTHR35391:SF5">
    <property type="entry name" value="DUF6590 DOMAIN-CONTAINING PROTEIN"/>
    <property type="match status" value="1"/>
</dbReference>
<dbReference type="Pfam" id="PF20233">
    <property type="entry name" value="DUF6590"/>
    <property type="match status" value="1"/>
</dbReference>
<dbReference type="OrthoDB" id="3559580at2759"/>
<reference evidence="4" key="1">
    <citation type="submission" date="2012-06" db="EMBL/GenBank/DDBJ databases">
        <title>The genome sequence of Coniosporium apollinis CBS 100218.</title>
        <authorList>
            <consortium name="The Broad Institute Genome Sequencing Platform"/>
            <person name="Cuomo C."/>
            <person name="Gorbushina A."/>
            <person name="Noack S."/>
            <person name="Walker B."/>
            <person name="Young S.K."/>
            <person name="Zeng Q."/>
            <person name="Gargeya S."/>
            <person name="Fitzgerald M."/>
            <person name="Haas B."/>
            <person name="Abouelleil A."/>
            <person name="Alvarado L."/>
            <person name="Arachchi H.M."/>
            <person name="Berlin A.M."/>
            <person name="Chapman S.B."/>
            <person name="Goldberg J."/>
            <person name="Griggs A."/>
            <person name="Gujja S."/>
            <person name="Hansen M."/>
            <person name="Howarth C."/>
            <person name="Imamovic A."/>
            <person name="Larimer J."/>
            <person name="McCowan C."/>
            <person name="Montmayeur A."/>
            <person name="Murphy C."/>
            <person name="Neiman D."/>
            <person name="Pearson M."/>
            <person name="Priest M."/>
            <person name="Roberts A."/>
            <person name="Saif S."/>
            <person name="Shea T."/>
            <person name="Sisk P."/>
            <person name="Sykes S."/>
            <person name="Wortman J."/>
            <person name="Nusbaum C."/>
            <person name="Birren B."/>
        </authorList>
    </citation>
    <scope>NUCLEOTIDE SEQUENCE [LARGE SCALE GENOMIC DNA]</scope>
    <source>
        <strain evidence="4">CBS 100218</strain>
    </source>
</reference>
<dbReference type="STRING" id="1168221.R7YUV4"/>
<evidence type="ECO:0000256" key="1">
    <source>
        <dbReference type="SAM" id="MobiDB-lite"/>
    </source>
</evidence>
<organism evidence="3 4">
    <name type="scientific">Coniosporium apollinis (strain CBS 100218)</name>
    <name type="common">Rock-inhabiting black yeast</name>
    <dbReference type="NCBI Taxonomy" id="1168221"/>
    <lineage>
        <taxon>Eukaryota</taxon>
        <taxon>Fungi</taxon>
        <taxon>Dikarya</taxon>
        <taxon>Ascomycota</taxon>
        <taxon>Pezizomycotina</taxon>
        <taxon>Dothideomycetes</taxon>
        <taxon>Dothideomycetes incertae sedis</taxon>
        <taxon>Coniosporium</taxon>
    </lineage>
</organism>
<feature type="region of interest" description="Disordered" evidence="1">
    <location>
        <begin position="1"/>
        <end position="22"/>
    </location>
</feature>
<keyword evidence="4" id="KW-1185">Reference proteome</keyword>
<accession>R7YUV4</accession>
<proteinExistence type="predicted"/>
<gene>
    <name evidence="3" type="ORF">W97_04846</name>
</gene>
<protein>
    <recommendedName>
        <fullName evidence="2">DUF6590 domain-containing protein</fullName>
    </recommendedName>
</protein>
<dbReference type="EMBL" id="JH767575">
    <property type="protein sequence ID" value="EON65608.1"/>
    <property type="molecule type" value="Genomic_DNA"/>
</dbReference>
<dbReference type="Proteomes" id="UP000016924">
    <property type="component" value="Unassembled WGS sequence"/>
</dbReference>
<name>R7YUV4_CONA1</name>
<dbReference type="InterPro" id="IPR046497">
    <property type="entry name" value="DUF6590"/>
</dbReference>